<feature type="transmembrane region" description="Helical" evidence="1">
    <location>
        <begin position="251"/>
        <end position="269"/>
    </location>
</feature>
<dbReference type="RefSeq" id="WP_066834464.1">
    <property type="nucleotide sequence ID" value="NZ_CABKVW010000014.1"/>
</dbReference>
<accession>A0A921LQY8</accession>
<dbReference type="AlphaFoldDB" id="A0A921LQY8"/>
<dbReference type="Proteomes" id="UP000746751">
    <property type="component" value="Unassembled WGS sequence"/>
</dbReference>
<proteinExistence type="predicted"/>
<evidence type="ECO:0000313" key="2">
    <source>
        <dbReference type="EMBL" id="HJG31466.1"/>
    </source>
</evidence>
<sequence>MRTLRLYARDLRVGLPSVRPYLVAALVLGVVHGIAAAGNCAYSGNDLSSFTFADYVALTFQFANPVDLWLLIQGRPLTITFPWFFSFAVLFAATLEYPRADLLGAGYRGVVASGSRWAWWIAKCAWVCTVAAAFWVLLFAGLILTAWAFGAQASEFMSEFAMIMVPASSSTRYPGMSMVPLMLLTVPICASMMLVQLAVSVRVERMPGYLLCMGVFFASGMVEHPLLLGNYLISGRSAGAYVEGLPMNDGLALSLAVAWIAVAVGGLLVSRMTIYGGSRDE</sequence>
<name>A0A921LQY8_9ACTN</name>
<keyword evidence="1" id="KW-0472">Membrane</keyword>
<keyword evidence="1" id="KW-0812">Transmembrane</keyword>
<gene>
    <name evidence="2" type="ORF">K8U80_08745</name>
</gene>
<evidence type="ECO:0000313" key="3">
    <source>
        <dbReference type="Proteomes" id="UP000746751"/>
    </source>
</evidence>
<keyword evidence="1" id="KW-1133">Transmembrane helix</keyword>
<feature type="transmembrane region" description="Helical" evidence="1">
    <location>
        <begin position="181"/>
        <end position="201"/>
    </location>
</feature>
<feature type="transmembrane region" description="Helical" evidence="1">
    <location>
        <begin position="79"/>
        <end position="97"/>
    </location>
</feature>
<reference evidence="2" key="1">
    <citation type="journal article" date="2021" name="PeerJ">
        <title>Extensive microbial diversity within the chicken gut microbiome revealed by metagenomics and culture.</title>
        <authorList>
            <person name="Gilroy R."/>
            <person name="Ravi A."/>
            <person name="Getino M."/>
            <person name="Pursley I."/>
            <person name="Horton D.L."/>
            <person name="Alikhan N.F."/>
            <person name="Baker D."/>
            <person name="Gharbi K."/>
            <person name="Hall N."/>
            <person name="Watson M."/>
            <person name="Adriaenssens E.M."/>
            <person name="Foster-Nyarko E."/>
            <person name="Jarju S."/>
            <person name="Secka A."/>
            <person name="Antonio M."/>
            <person name="Oren A."/>
            <person name="Chaudhuri R.R."/>
            <person name="La Ragione R."/>
            <person name="Hildebrand F."/>
            <person name="Pallen M.J."/>
        </authorList>
    </citation>
    <scope>NUCLEOTIDE SEQUENCE</scope>
    <source>
        <strain evidence="2">ChiGjej2B2-7701</strain>
    </source>
</reference>
<dbReference type="EMBL" id="DYVF01000051">
    <property type="protein sequence ID" value="HJG31466.1"/>
    <property type="molecule type" value="Genomic_DNA"/>
</dbReference>
<protein>
    <submittedName>
        <fullName evidence="2">Uncharacterized protein</fullName>
    </submittedName>
</protein>
<feature type="transmembrane region" description="Helical" evidence="1">
    <location>
        <begin position="208"/>
        <end position="231"/>
    </location>
</feature>
<organism evidence="2 3">
    <name type="scientific">Collinsella ihumii</name>
    <dbReference type="NCBI Taxonomy" id="1720204"/>
    <lineage>
        <taxon>Bacteria</taxon>
        <taxon>Bacillati</taxon>
        <taxon>Actinomycetota</taxon>
        <taxon>Coriobacteriia</taxon>
        <taxon>Coriobacteriales</taxon>
        <taxon>Coriobacteriaceae</taxon>
        <taxon>Collinsella</taxon>
    </lineage>
</organism>
<evidence type="ECO:0000256" key="1">
    <source>
        <dbReference type="SAM" id="Phobius"/>
    </source>
</evidence>
<reference evidence="2" key="2">
    <citation type="submission" date="2021-09" db="EMBL/GenBank/DDBJ databases">
        <authorList>
            <person name="Gilroy R."/>
        </authorList>
    </citation>
    <scope>NUCLEOTIDE SEQUENCE</scope>
    <source>
        <strain evidence="2">ChiGjej2B2-7701</strain>
    </source>
</reference>
<comment type="caution">
    <text evidence="2">The sequence shown here is derived from an EMBL/GenBank/DDBJ whole genome shotgun (WGS) entry which is preliminary data.</text>
</comment>
<feature type="transmembrane region" description="Helical" evidence="1">
    <location>
        <begin position="117"/>
        <end position="144"/>
    </location>
</feature>
<feature type="transmembrane region" description="Helical" evidence="1">
    <location>
        <begin position="21"/>
        <end position="44"/>
    </location>
</feature>